<evidence type="ECO:0000313" key="2">
    <source>
        <dbReference type="EMBL" id="MBN9413719.1"/>
    </source>
</evidence>
<comment type="caution">
    <text evidence="2">The sequence shown here is derived from an EMBL/GenBank/DDBJ whole genome shotgun (WGS) entry which is preliminary data.</text>
</comment>
<evidence type="ECO:0000313" key="3">
    <source>
        <dbReference type="Proteomes" id="UP000664414"/>
    </source>
</evidence>
<dbReference type="PANTHER" id="PTHR47112:SF1">
    <property type="entry name" value="PX DOMAIN-CONTAINING PROTEIN"/>
    <property type="match status" value="1"/>
</dbReference>
<dbReference type="InterPro" id="IPR038765">
    <property type="entry name" value="Papain-like_cys_pep_sf"/>
</dbReference>
<dbReference type="EMBL" id="JAFKGL010000036">
    <property type="protein sequence ID" value="MBN9413719.1"/>
    <property type="molecule type" value="Genomic_DNA"/>
</dbReference>
<protein>
    <submittedName>
        <fullName evidence="2">Uncharacterized protein</fullName>
    </submittedName>
</protein>
<gene>
    <name evidence="2" type="ORF">J0H12_07375</name>
</gene>
<name>A0A8J7PXW7_9PROT</name>
<dbReference type="SUPFAM" id="SSF54001">
    <property type="entry name" value="Cysteine proteinases"/>
    <property type="match status" value="1"/>
</dbReference>
<proteinExistence type="predicted"/>
<keyword evidence="1" id="KW-0732">Signal</keyword>
<evidence type="ECO:0000256" key="1">
    <source>
        <dbReference type="SAM" id="SignalP"/>
    </source>
</evidence>
<dbReference type="AlphaFoldDB" id="A0A8J7PXW7"/>
<dbReference type="Gene3D" id="3.90.1720.10">
    <property type="entry name" value="endopeptidase domain like (from Nostoc punctiforme)"/>
    <property type="match status" value="1"/>
</dbReference>
<sequence length="244" mass="27491">MTVLTYNKFKRQKIALTSLAFLMLGSLPIKASDVFDEDNAKGHPYTLLSQETGEEKKYNLVGVALFSGTDPFSYGIKVVTGSKVSHVGVILADADDENTWYCFESTGSASEVLQGKYPHVRTTLWDKVVTEYDGKISYRLLVFEDQDRTEAKRVTKFVEDYDHKSYTKNPFRLLMALFRANTESRSKILKTAFCSELTAKMLMDMGILDRGIAGNYIPKDFTSSKNVPLTRGITLTPEFKANKK</sequence>
<reference evidence="2" key="1">
    <citation type="submission" date="2021-02" db="EMBL/GenBank/DDBJ databases">
        <title>Thiocyanate and organic carbon inputs drive convergent selection for specific autotrophic Afipia and Thiobacillus strains within complex microbiomes.</title>
        <authorList>
            <person name="Huddy R.J."/>
            <person name="Sachdeva R."/>
            <person name="Kadzinga F."/>
            <person name="Kantor R.S."/>
            <person name="Harrison S.T.L."/>
            <person name="Banfield J.F."/>
        </authorList>
    </citation>
    <scope>NUCLEOTIDE SEQUENCE</scope>
    <source>
        <strain evidence="2">SCN18_10_11_15_R4_P_38_20</strain>
    </source>
</reference>
<feature type="chain" id="PRO_5035290889" evidence="1">
    <location>
        <begin position="32"/>
        <end position="244"/>
    </location>
</feature>
<dbReference type="PANTHER" id="PTHR47112">
    <property type="entry name" value="PX DOMAIN-CONTAINING PROTEIN"/>
    <property type="match status" value="1"/>
</dbReference>
<dbReference type="Proteomes" id="UP000664414">
    <property type="component" value="Unassembled WGS sequence"/>
</dbReference>
<feature type="signal peptide" evidence="1">
    <location>
        <begin position="1"/>
        <end position="31"/>
    </location>
</feature>
<accession>A0A8J7PXW7</accession>
<organism evidence="2 3">
    <name type="scientific">Candidatus Paracaedimonas acanthamoebae</name>
    <dbReference type="NCBI Taxonomy" id="244581"/>
    <lineage>
        <taxon>Bacteria</taxon>
        <taxon>Pseudomonadati</taxon>
        <taxon>Pseudomonadota</taxon>
        <taxon>Alphaproteobacteria</taxon>
        <taxon>Holosporales</taxon>
        <taxon>Caedimonadaceae</taxon>
        <taxon>Candidatus Paracaedimonas</taxon>
    </lineage>
</organism>